<dbReference type="Proteomes" id="UP000191897">
    <property type="component" value="Unassembled WGS sequence"/>
</dbReference>
<dbReference type="AlphaFoldDB" id="A0A1S7RGF0"/>
<organism evidence="2 3">
    <name type="scientific">Agrobacterium tumefaciens str. Kerr 14</name>
    <dbReference type="NCBI Taxonomy" id="1183424"/>
    <lineage>
        <taxon>Bacteria</taxon>
        <taxon>Pseudomonadati</taxon>
        <taxon>Pseudomonadota</taxon>
        <taxon>Alphaproteobacteria</taxon>
        <taxon>Hyphomicrobiales</taxon>
        <taxon>Rhizobiaceae</taxon>
        <taxon>Rhizobium/Agrobacterium group</taxon>
        <taxon>Agrobacterium</taxon>
        <taxon>Agrobacterium tumefaciens complex</taxon>
    </lineage>
</organism>
<sequence length="168" mass="19112">MQHYGVPTRLLDWSESPLVALYFAVDEYQSHPDKDAALWCLWPTVLNKNANIVDKVEGKYIPSFEDAELEGYSTESVQTTTRFELLPVATIATRNNPRIQAQLGTFTIHHKQKIAIEDVGNQKHILKYVIPSESRHSVLTDLRLLGFNRFSLFPELASVGTILKEMVK</sequence>
<accession>A0A1S7RGF0</accession>
<protein>
    <submittedName>
        <fullName evidence="2">FRG domain protein</fullName>
    </submittedName>
</protein>
<evidence type="ECO:0000313" key="3">
    <source>
        <dbReference type="Proteomes" id="UP000191897"/>
    </source>
</evidence>
<feature type="domain" description="FRG" evidence="1">
    <location>
        <begin position="1"/>
        <end position="31"/>
    </location>
</feature>
<dbReference type="EMBL" id="FBWC01000023">
    <property type="protein sequence ID" value="CUX51680.1"/>
    <property type="molecule type" value="Genomic_DNA"/>
</dbReference>
<name>A0A1S7RGF0_AGRTU</name>
<gene>
    <name evidence="2" type="ORF">AGR4C_Lc130176</name>
</gene>
<evidence type="ECO:0000259" key="1">
    <source>
        <dbReference type="Pfam" id="PF08867"/>
    </source>
</evidence>
<dbReference type="InterPro" id="IPR014966">
    <property type="entry name" value="FRG-dom"/>
</dbReference>
<evidence type="ECO:0000313" key="2">
    <source>
        <dbReference type="EMBL" id="CUX51680.1"/>
    </source>
</evidence>
<dbReference type="Pfam" id="PF08867">
    <property type="entry name" value="FRG"/>
    <property type="match status" value="1"/>
</dbReference>
<proteinExistence type="predicted"/>
<reference evidence="2 3" key="1">
    <citation type="submission" date="2016-01" db="EMBL/GenBank/DDBJ databases">
        <authorList>
            <person name="Oliw E.H."/>
        </authorList>
    </citation>
    <scope>NUCLEOTIDE SEQUENCE [LARGE SCALE GENOMIC DNA]</scope>
    <source>
        <strain evidence="2 3">Kerr 14</strain>
    </source>
</reference>